<organism evidence="3 4">
    <name type="scientific">Sulfitobacter aestuarii</name>
    <dbReference type="NCBI Taxonomy" id="2161676"/>
    <lineage>
        <taxon>Bacteria</taxon>
        <taxon>Pseudomonadati</taxon>
        <taxon>Pseudomonadota</taxon>
        <taxon>Alphaproteobacteria</taxon>
        <taxon>Rhodobacterales</taxon>
        <taxon>Roseobacteraceae</taxon>
        <taxon>Sulfitobacter</taxon>
    </lineage>
</organism>
<sequence>MHIVHVLTRLLRAGSEENTLATCRAQVAAGHQVTLIHGAEWDHCWDTLESAGIARIGLPEMVHALRPLQDIAALQVLRELYRCLKPDVIHTHQSKAGILGRLAADAVPEALVVHGIHIVPFEAVSAARRHAYVAAEKMAARRTDLFIGVSQAAGRAYVEAGIAPAERVHCVRSGMDLAQFQQAVPPGDGERLVGPGRPKVALMMAAFEKRKQHLPFLRAFAESRAARLPGLRLLLAGQGPEEAPVRRAVAELGLQEKVVFCGHRPDPGALLALADVAVLSSAREGLPRVAVQAMAAGVPMVINDLPGIDELVRHECNGLVLAPGDVAGTCDAMARLLEDPARLARLGHGARQTDVSDWALDRLGRDTMSLYAEAAAAARQEAALVAA</sequence>
<dbReference type="PANTHER" id="PTHR12526:SF630">
    <property type="entry name" value="GLYCOSYLTRANSFERASE"/>
    <property type="match status" value="1"/>
</dbReference>
<comment type="caution">
    <text evidence="3">The sequence shown here is derived from an EMBL/GenBank/DDBJ whole genome shotgun (WGS) entry which is preliminary data.</text>
</comment>
<dbReference type="SUPFAM" id="SSF53756">
    <property type="entry name" value="UDP-Glycosyltransferase/glycogen phosphorylase"/>
    <property type="match status" value="1"/>
</dbReference>
<protein>
    <submittedName>
        <fullName evidence="3">Glycosyltransferase</fullName>
        <ecNumber evidence="3">2.4.-.-</ecNumber>
    </submittedName>
</protein>
<dbReference type="InterPro" id="IPR028098">
    <property type="entry name" value="Glyco_trans_4-like_N"/>
</dbReference>
<keyword evidence="3" id="KW-0328">Glycosyltransferase</keyword>
<feature type="domain" description="Glycosyl transferase family 1" evidence="1">
    <location>
        <begin position="195"/>
        <end position="352"/>
    </location>
</feature>
<dbReference type="Gene3D" id="3.40.50.2000">
    <property type="entry name" value="Glycogen Phosphorylase B"/>
    <property type="match status" value="2"/>
</dbReference>
<dbReference type="EC" id="2.4.-.-" evidence="3"/>
<dbReference type="RefSeq" id="WP_386373408.1">
    <property type="nucleotide sequence ID" value="NZ_JBHUMP010000005.1"/>
</dbReference>
<dbReference type="Pfam" id="PF13439">
    <property type="entry name" value="Glyco_transf_4"/>
    <property type="match status" value="1"/>
</dbReference>
<dbReference type="InterPro" id="IPR001296">
    <property type="entry name" value="Glyco_trans_1"/>
</dbReference>
<evidence type="ECO:0000313" key="4">
    <source>
        <dbReference type="Proteomes" id="UP001597474"/>
    </source>
</evidence>
<evidence type="ECO:0000313" key="3">
    <source>
        <dbReference type="EMBL" id="MFD2739617.1"/>
    </source>
</evidence>
<proteinExistence type="predicted"/>
<dbReference type="Pfam" id="PF00534">
    <property type="entry name" value="Glycos_transf_1"/>
    <property type="match status" value="1"/>
</dbReference>
<keyword evidence="4" id="KW-1185">Reference proteome</keyword>
<reference evidence="4" key="1">
    <citation type="journal article" date="2019" name="Int. J. Syst. Evol. Microbiol.">
        <title>The Global Catalogue of Microorganisms (GCM) 10K type strain sequencing project: providing services to taxonomists for standard genome sequencing and annotation.</title>
        <authorList>
            <consortium name="The Broad Institute Genomics Platform"/>
            <consortium name="The Broad Institute Genome Sequencing Center for Infectious Disease"/>
            <person name="Wu L."/>
            <person name="Ma J."/>
        </authorList>
    </citation>
    <scope>NUCLEOTIDE SEQUENCE [LARGE SCALE GENOMIC DNA]</scope>
    <source>
        <strain evidence="4">TISTR 2562</strain>
    </source>
</reference>
<evidence type="ECO:0000259" key="1">
    <source>
        <dbReference type="Pfam" id="PF00534"/>
    </source>
</evidence>
<keyword evidence="3" id="KW-0808">Transferase</keyword>
<feature type="domain" description="Glycosyltransferase subfamily 4-like N-terminal" evidence="2">
    <location>
        <begin position="14"/>
        <end position="178"/>
    </location>
</feature>
<dbReference type="PANTHER" id="PTHR12526">
    <property type="entry name" value="GLYCOSYLTRANSFERASE"/>
    <property type="match status" value="1"/>
</dbReference>
<gene>
    <name evidence="3" type="ORF">ACFSUD_08560</name>
</gene>
<accession>A0ABW5U4G7</accession>
<evidence type="ECO:0000259" key="2">
    <source>
        <dbReference type="Pfam" id="PF13439"/>
    </source>
</evidence>
<dbReference type="GO" id="GO:0016757">
    <property type="term" value="F:glycosyltransferase activity"/>
    <property type="evidence" value="ECO:0007669"/>
    <property type="project" value="UniProtKB-KW"/>
</dbReference>
<name>A0ABW5U4G7_9RHOB</name>
<dbReference type="Proteomes" id="UP001597474">
    <property type="component" value="Unassembled WGS sequence"/>
</dbReference>
<dbReference type="EMBL" id="JBHUMP010000005">
    <property type="protein sequence ID" value="MFD2739617.1"/>
    <property type="molecule type" value="Genomic_DNA"/>
</dbReference>